<dbReference type="RefSeq" id="WP_023588012.1">
    <property type="nucleotide sequence ID" value="NZ_ASHX02000001.1"/>
</dbReference>
<dbReference type="PROSITE" id="PS50043">
    <property type="entry name" value="HTH_LUXR_2"/>
    <property type="match status" value="1"/>
</dbReference>
<dbReference type="SMART" id="SM00421">
    <property type="entry name" value="HTH_LUXR"/>
    <property type="match status" value="1"/>
</dbReference>
<dbReference type="AlphaFoldDB" id="A0A1D3DTR7"/>
<sequence>MLESLGLDSTAESVYRLMLRCPREDVEQLGDRLGISAESVRSAQDRLSRLGLVADSYEHPGRLRAVSPDLGLETLLARQSAELAAHQHRIEMSRAAAAKLISEYAGQEADATNPGVEQLVGLDAVRERLASLQRDIRHEVMSFAPDGAQTEDALRSSRPLNEQLLRRGVRMRTVYLDSMRNSQATVAHADFLTELGAEVRTVAALPTRMLIADRELALLPVDCEDTSAGAVILTGSGTLTALCALFDSIWEMATPLGTVRKRDVNGLSGQEATALRLLAEGHTDEAIAKRLGVSHRTARRIATQLMERLGARSRFEAGVRAVQNGWLPRER</sequence>
<feature type="domain" description="HTH luxR-type" evidence="1">
    <location>
        <begin position="260"/>
        <end position="325"/>
    </location>
</feature>
<dbReference type="InterPro" id="IPR051797">
    <property type="entry name" value="TrmB-like"/>
</dbReference>
<dbReference type="InterPro" id="IPR016032">
    <property type="entry name" value="Sig_transdc_resp-reg_C-effctor"/>
</dbReference>
<dbReference type="SUPFAM" id="SSF46894">
    <property type="entry name" value="C-terminal effector domain of the bipartite response regulators"/>
    <property type="match status" value="1"/>
</dbReference>
<evidence type="ECO:0000259" key="1">
    <source>
        <dbReference type="PROSITE" id="PS50043"/>
    </source>
</evidence>
<dbReference type="InterPro" id="IPR036388">
    <property type="entry name" value="WH-like_DNA-bd_sf"/>
</dbReference>
<evidence type="ECO:0000313" key="2">
    <source>
        <dbReference type="EMBL" id="OEJ95707.1"/>
    </source>
</evidence>
<protein>
    <submittedName>
        <fullName evidence="2">Helix-turn-helix transcriptional regulator</fullName>
    </submittedName>
</protein>
<dbReference type="PANTHER" id="PTHR34293">
    <property type="entry name" value="HTH-TYPE TRANSCRIPTIONAL REGULATOR TRMBL2"/>
    <property type="match status" value="1"/>
</dbReference>
<dbReference type="STRING" id="1306406.J116_015645"/>
<comment type="caution">
    <text evidence="2">The sequence shown here is derived from an EMBL/GenBank/DDBJ whole genome shotgun (WGS) entry which is preliminary data.</text>
</comment>
<dbReference type="EMBL" id="ASHX02000001">
    <property type="protein sequence ID" value="OEJ95707.1"/>
    <property type="molecule type" value="Genomic_DNA"/>
</dbReference>
<evidence type="ECO:0000313" key="3">
    <source>
        <dbReference type="Proteomes" id="UP000095329"/>
    </source>
</evidence>
<dbReference type="OrthoDB" id="4266042at2"/>
<proteinExistence type="predicted"/>
<keyword evidence="3" id="KW-1185">Reference proteome</keyword>
<dbReference type="Proteomes" id="UP000095329">
    <property type="component" value="Unassembled WGS sequence"/>
</dbReference>
<dbReference type="GO" id="GO:0006355">
    <property type="term" value="P:regulation of DNA-templated transcription"/>
    <property type="evidence" value="ECO:0007669"/>
    <property type="project" value="InterPro"/>
</dbReference>
<reference evidence="2 3" key="1">
    <citation type="journal article" date="2013" name="Genome Announc.">
        <title>Genome Sequence of Streptomyces violaceusniger Strain SPC6, a Halotolerant Streptomycete That Exhibits Rapid Growth and Development.</title>
        <authorList>
            <person name="Chen X."/>
            <person name="Zhang B."/>
            <person name="Zhang W."/>
            <person name="Wu X."/>
            <person name="Zhang M."/>
            <person name="Chen T."/>
            <person name="Liu G."/>
            <person name="Dyson P."/>
        </authorList>
    </citation>
    <scope>NUCLEOTIDE SEQUENCE [LARGE SCALE GENOMIC DNA]</scope>
    <source>
        <strain evidence="2 3">SPC6</strain>
    </source>
</reference>
<dbReference type="Gene3D" id="1.10.10.10">
    <property type="entry name" value="Winged helix-like DNA-binding domain superfamily/Winged helix DNA-binding domain"/>
    <property type="match status" value="2"/>
</dbReference>
<gene>
    <name evidence="2" type="ORF">J116_015645</name>
</gene>
<name>A0A1D3DTR7_9ACTN</name>
<dbReference type="Pfam" id="PF00196">
    <property type="entry name" value="GerE"/>
    <property type="match status" value="1"/>
</dbReference>
<organism evidence="2 3">
    <name type="scientific">Streptomyces thermolilacinus SPC6</name>
    <dbReference type="NCBI Taxonomy" id="1306406"/>
    <lineage>
        <taxon>Bacteria</taxon>
        <taxon>Bacillati</taxon>
        <taxon>Actinomycetota</taxon>
        <taxon>Actinomycetes</taxon>
        <taxon>Kitasatosporales</taxon>
        <taxon>Streptomycetaceae</taxon>
        <taxon>Streptomyces</taxon>
    </lineage>
</organism>
<dbReference type="InterPro" id="IPR000792">
    <property type="entry name" value="Tscrpt_reg_LuxR_C"/>
</dbReference>
<accession>A0A1D3DTR7</accession>
<dbReference type="CDD" id="cd06170">
    <property type="entry name" value="LuxR_C_like"/>
    <property type="match status" value="1"/>
</dbReference>
<dbReference type="GO" id="GO:0003677">
    <property type="term" value="F:DNA binding"/>
    <property type="evidence" value="ECO:0007669"/>
    <property type="project" value="InterPro"/>
</dbReference>
<dbReference type="PANTHER" id="PTHR34293:SF1">
    <property type="entry name" value="HTH-TYPE TRANSCRIPTIONAL REGULATOR TRMBL2"/>
    <property type="match status" value="1"/>
</dbReference>
<dbReference type="eggNOG" id="COG2197">
    <property type="taxonomic scope" value="Bacteria"/>
</dbReference>